<proteinExistence type="inferred from homology"/>
<dbReference type="Pfam" id="PF04454">
    <property type="entry name" value="Linocin_M18"/>
    <property type="match status" value="1"/>
</dbReference>
<accession>A0A1V2IFD2</accession>
<dbReference type="OrthoDB" id="2922at2"/>
<evidence type="ECO:0000256" key="2">
    <source>
        <dbReference type="ARBA" id="ARBA00033743"/>
    </source>
</evidence>
<evidence type="ECO:0000256" key="3">
    <source>
        <dbReference type="ARBA" id="ARBA00033787"/>
    </source>
</evidence>
<keyword evidence="3" id="KW-1284">Encapsulin nanocompartment</keyword>
<keyword evidence="6" id="KW-1185">Reference proteome</keyword>
<organism evidence="5 6">
    <name type="scientific">Pseudofrankia asymbiotica</name>
    <dbReference type="NCBI Taxonomy" id="1834516"/>
    <lineage>
        <taxon>Bacteria</taxon>
        <taxon>Bacillati</taxon>
        <taxon>Actinomycetota</taxon>
        <taxon>Actinomycetes</taxon>
        <taxon>Frankiales</taxon>
        <taxon>Frankiaceae</taxon>
        <taxon>Pseudofrankia</taxon>
    </lineage>
</organism>
<name>A0A1V2IFD2_9ACTN</name>
<dbReference type="Proteomes" id="UP000188929">
    <property type="component" value="Unassembled WGS sequence"/>
</dbReference>
<protein>
    <recommendedName>
        <fullName evidence="4">Type 1 encapsulin shell protein</fullName>
    </recommendedName>
</protein>
<dbReference type="RefSeq" id="WP_076814716.1">
    <property type="nucleotide sequence ID" value="NZ_MOMC01000014.1"/>
</dbReference>
<comment type="caution">
    <text evidence="5">The sequence shown here is derived from an EMBL/GenBank/DDBJ whole genome shotgun (WGS) entry which is preliminary data.</text>
</comment>
<evidence type="ECO:0000313" key="6">
    <source>
        <dbReference type="Proteomes" id="UP000188929"/>
    </source>
</evidence>
<dbReference type="Gene3D" id="3.30.2320.10">
    <property type="entry name" value="hypothetical protein PF0899 domain"/>
    <property type="match status" value="1"/>
</dbReference>
<dbReference type="STRING" id="1834516.BL253_07160"/>
<dbReference type="PANTHER" id="PTHR37165:SF1">
    <property type="entry name" value="TYPE 1 ENCAPSULIN SHELL PROTEIN"/>
    <property type="match status" value="1"/>
</dbReference>
<dbReference type="Gene3D" id="3.30.2400.30">
    <property type="match status" value="1"/>
</dbReference>
<dbReference type="AlphaFoldDB" id="A0A1V2IFD2"/>
<dbReference type="PIRSF" id="PIRSF019254">
    <property type="entry name" value="CFP29"/>
    <property type="match status" value="1"/>
</dbReference>
<sequence length="268" mass="28642">MNHLLRGHAPLTDSAWKVVDDEARTRLTVNLAGRKLVDFSGPHGWDYSATSLGRATPVGAPPSEGVRARLRRVQPLVELRVPFTLDRRELEDVDRGADDVDLSALEDAARAMATTENSIIFHGYQETGIVGIVEASSHPPLSLPDDTNGYPRTVAKAVAMLRHAGIGGSYGLAIEPDGFTAIVETAEHGGYLLLDHLRHILDGPVVRAPGIRGAVVLSQRGGDFVVESGMDLSVGYAGHTGDNVELYLEQSLSFRVNEPDAAVALSPA</sequence>
<dbReference type="EMBL" id="MOMC01000014">
    <property type="protein sequence ID" value="ONH31913.1"/>
    <property type="molecule type" value="Genomic_DNA"/>
</dbReference>
<dbReference type="GO" id="GO:0140737">
    <property type="term" value="C:encapsulin nanocompartment"/>
    <property type="evidence" value="ECO:0007669"/>
    <property type="project" value="UniProtKB-SubCell"/>
</dbReference>
<evidence type="ECO:0000313" key="5">
    <source>
        <dbReference type="EMBL" id="ONH31913.1"/>
    </source>
</evidence>
<reference evidence="6" key="1">
    <citation type="submission" date="2016-10" db="EMBL/GenBank/DDBJ databases">
        <title>Frankia sp. NRRL B-16386 Genome sequencing.</title>
        <authorList>
            <person name="Ghodhbane-Gtari F."/>
            <person name="Swanson E."/>
            <person name="Gueddou A."/>
            <person name="Hezbri K."/>
            <person name="Ktari K."/>
            <person name="Nouioui I."/>
            <person name="Morris K."/>
            <person name="Simpson S."/>
            <person name="Abebe-Akele F."/>
            <person name="Thomas K."/>
            <person name="Gtari M."/>
            <person name="Tisa L.S."/>
        </authorList>
    </citation>
    <scope>NUCLEOTIDE SEQUENCE [LARGE SCALE GENOMIC DNA]</scope>
    <source>
        <strain evidence="6">NRRL B-16386</strain>
    </source>
</reference>
<evidence type="ECO:0000256" key="1">
    <source>
        <dbReference type="ARBA" id="ARBA00033738"/>
    </source>
</evidence>
<dbReference type="NCBIfam" id="NF041155">
    <property type="entry name" value="encap_f1"/>
    <property type="match status" value="1"/>
</dbReference>
<evidence type="ECO:0000256" key="4">
    <source>
        <dbReference type="ARBA" id="ARBA00050023"/>
    </source>
</evidence>
<comment type="similarity">
    <text evidence="2">Belongs to the encapsulin family. Family 1 subfamily.</text>
</comment>
<comment type="subcellular location">
    <subcellularLocation>
        <location evidence="1">Encapsulin nanocompartment</location>
    </subcellularLocation>
</comment>
<dbReference type="InterPro" id="IPR007544">
    <property type="entry name" value="ENCAP"/>
</dbReference>
<dbReference type="PANTHER" id="PTHR37165">
    <property type="entry name" value="PEPTIDASE U56 FAMILY"/>
    <property type="match status" value="1"/>
</dbReference>
<gene>
    <name evidence="5" type="ORF">BL253_07160</name>
</gene>
<dbReference type="InterPro" id="IPR051429">
    <property type="entry name" value="Encapsulin_nc"/>
</dbReference>